<comment type="caution">
    <text evidence="8">The sequence shown here is derived from an EMBL/GenBank/DDBJ whole genome shotgun (WGS) entry which is preliminary data.</text>
</comment>
<feature type="region of interest" description="Disordered" evidence="6">
    <location>
        <begin position="244"/>
        <end position="267"/>
    </location>
</feature>
<dbReference type="RefSeq" id="XP_062658927.1">
    <property type="nucleotide sequence ID" value="XM_062805636.1"/>
</dbReference>
<proteinExistence type="predicted"/>
<evidence type="ECO:0000256" key="5">
    <source>
        <dbReference type="ARBA" id="ARBA00023242"/>
    </source>
</evidence>
<dbReference type="Proteomes" id="UP001278766">
    <property type="component" value="Unassembled WGS sequence"/>
</dbReference>
<dbReference type="SMART" id="SM00066">
    <property type="entry name" value="GAL4"/>
    <property type="match status" value="1"/>
</dbReference>
<keyword evidence="1" id="KW-0479">Metal-binding</keyword>
<dbReference type="InterPro" id="IPR036864">
    <property type="entry name" value="Zn2-C6_fun-type_DNA-bd_sf"/>
</dbReference>
<dbReference type="GO" id="GO:0008270">
    <property type="term" value="F:zinc ion binding"/>
    <property type="evidence" value="ECO:0007669"/>
    <property type="project" value="InterPro"/>
</dbReference>
<dbReference type="CDD" id="cd00067">
    <property type="entry name" value="GAL4"/>
    <property type="match status" value="1"/>
</dbReference>
<evidence type="ECO:0000256" key="4">
    <source>
        <dbReference type="ARBA" id="ARBA00023163"/>
    </source>
</evidence>
<evidence type="ECO:0000313" key="9">
    <source>
        <dbReference type="Proteomes" id="UP001278766"/>
    </source>
</evidence>
<evidence type="ECO:0000256" key="6">
    <source>
        <dbReference type="SAM" id="MobiDB-lite"/>
    </source>
</evidence>
<accession>A0AAE0LS26</accession>
<evidence type="ECO:0000256" key="2">
    <source>
        <dbReference type="ARBA" id="ARBA00022833"/>
    </source>
</evidence>
<reference evidence="8" key="2">
    <citation type="submission" date="2023-06" db="EMBL/GenBank/DDBJ databases">
        <authorList>
            <consortium name="Lawrence Berkeley National Laboratory"/>
            <person name="Haridas S."/>
            <person name="Hensen N."/>
            <person name="Bonometti L."/>
            <person name="Westerberg I."/>
            <person name="Brannstrom I.O."/>
            <person name="Guillou S."/>
            <person name="Cros-Aarteil S."/>
            <person name="Calhoun S."/>
            <person name="Kuo A."/>
            <person name="Mondo S."/>
            <person name="Pangilinan J."/>
            <person name="Riley R."/>
            <person name="Labutti K."/>
            <person name="Andreopoulos B."/>
            <person name="Lipzen A."/>
            <person name="Chen C."/>
            <person name="Yanf M."/>
            <person name="Daum C."/>
            <person name="Ng V."/>
            <person name="Clum A."/>
            <person name="Steindorff A."/>
            <person name="Ohm R."/>
            <person name="Martin F."/>
            <person name="Silar P."/>
            <person name="Natvig D."/>
            <person name="Lalanne C."/>
            <person name="Gautier V."/>
            <person name="Ament-Velasquez S.L."/>
            <person name="Kruys A."/>
            <person name="Hutchinson M.I."/>
            <person name="Powell A.J."/>
            <person name="Barry K."/>
            <person name="Miller A.N."/>
            <person name="Grigoriev I.V."/>
            <person name="Debuchy R."/>
            <person name="Gladieux P."/>
            <person name="Thoren M.H."/>
            <person name="Johannesson H."/>
        </authorList>
    </citation>
    <scope>NUCLEOTIDE SEQUENCE</scope>
    <source>
        <strain evidence="8">CBS 168.71</strain>
    </source>
</reference>
<dbReference type="AlphaFoldDB" id="A0AAE0LS26"/>
<dbReference type="EMBL" id="JAUEPN010000004">
    <property type="protein sequence ID" value="KAK3295413.1"/>
    <property type="molecule type" value="Genomic_DNA"/>
</dbReference>
<dbReference type="GO" id="GO:0000981">
    <property type="term" value="F:DNA-binding transcription factor activity, RNA polymerase II-specific"/>
    <property type="evidence" value="ECO:0007669"/>
    <property type="project" value="InterPro"/>
</dbReference>
<evidence type="ECO:0000256" key="3">
    <source>
        <dbReference type="ARBA" id="ARBA00023015"/>
    </source>
</evidence>
<protein>
    <recommendedName>
        <fullName evidence="7">Zn(2)-C6 fungal-type domain-containing protein</fullName>
    </recommendedName>
</protein>
<dbReference type="PANTHER" id="PTHR47660">
    <property type="entry name" value="TRANSCRIPTION FACTOR WITH C2H2 AND ZN(2)-CYS(6) DNA BINDING DOMAIN (EUROFUNG)-RELATED-RELATED"/>
    <property type="match status" value="1"/>
</dbReference>
<dbReference type="Pfam" id="PF00172">
    <property type="entry name" value="Zn_clus"/>
    <property type="match status" value="1"/>
</dbReference>
<reference evidence="8" key="1">
    <citation type="journal article" date="2023" name="Mol. Phylogenet. Evol.">
        <title>Genome-scale phylogeny and comparative genomics of the fungal order Sordariales.</title>
        <authorList>
            <person name="Hensen N."/>
            <person name="Bonometti L."/>
            <person name="Westerberg I."/>
            <person name="Brannstrom I.O."/>
            <person name="Guillou S."/>
            <person name="Cros-Aarteil S."/>
            <person name="Calhoun S."/>
            <person name="Haridas S."/>
            <person name="Kuo A."/>
            <person name="Mondo S."/>
            <person name="Pangilinan J."/>
            <person name="Riley R."/>
            <person name="LaButti K."/>
            <person name="Andreopoulos B."/>
            <person name="Lipzen A."/>
            <person name="Chen C."/>
            <person name="Yan M."/>
            <person name="Daum C."/>
            <person name="Ng V."/>
            <person name="Clum A."/>
            <person name="Steindorff A."/>
            <person name="Ohm R.A."/>
            <person name="Martin F."/>
            <person name="Silar P."/>
            <person name="Natvig D.O."/>
            <person name="Lalanne C."/>
            <person name="Gautier V."/>
            <person name="Ament-Velasquez S.L."/>
            <person name="Kruys A."/>
            <person name="Hutchinson M.I."/>
            <person name="Powell A.J."/>
            <person name="Barry K."/>
            <person name="Miller A.N."/>
            <person name="Grigoriev I.V."/>
            <person name="Debuchy R."/>
            <person name="Gladieux P."/>
            <person name="Hiltunen Thoren M."/>
            <person name="Johannesson H."/>
        </authorList>
    </citation>
    <scope>NUCLEOTIDE SEQUENCE</scope>
    <source>
        <strain evidence="8">CBS 168.71</strain>
    </source>
</reference>
<keyword evidence="9" id="KW-1185">Reference proteome</keyword>
<keyword evidence="5" id="KW-0539">Nucleus</keyword>
<dbReference type="SUPFAM" id="SSF57701">
    <property type="entry name" value="Zn2/Cys6 DNA-binding domain"/>
    <property type="match status" value="1"/>
</dbReference>
<feature type="domain" description="Zn(2)-C6 fungal-type" evidence="7">
    <location>
        <begin position="40"/>
        <end position="70"/>
    </location>
</feature>
<dbReference type="GeneID" id="87842584"/>
<dbReference type="PROSITE" id="PS50048">
    <property type="entry name" value="ZN2_CY6_FUNGAL_2"/>
    <property type="match status" value="1"/>
</dbReference>
<dbReference type="InterPro" id="IPR001138">
    <property type="entry name" value="Zn2Cys6_DnaBD"/>
</dbReference>
<evidence type="ECO:0000313" key="8">
    <source>
        <dbReference type="EMBL" id="KAK3295413.1"/>
    </source>
</evidence>
<sequence length="473" mass="52583">MNWKSTYMTRRSTEHLYLRYLALQCFPVRERRNPPPRRKSCAACIRAKRRCNLAQPTCSRCAHRMVQCVYPSSQPRSSSVVEHPYLPNIDLLPGADSAFDTGAFDFLLDTPDTPSHFNRSPVVMSSTMDERSTGDNVPSLALTPIMPLYPPIVSKPNFHVYHINSPRHQYAIEHLMNAPRQMAHENALPWCHAQLYRDAMPRVMQDAQACSALYAARNHANAAAVRRTIEGRVADLVASFPSAAPETSTTTTTTMGTSSTPTPAATSPLDTLARAHALVLYQIMRIFDGDAAVRAAAEHTMPYLVTAAKALAPVAGEEALPGRPLAGADLEEEEKEGGRLLPLMLPVYPLAGTRAFWEEWIMRESARRTLLLLNILWVLYPLLRSGSPILCDKNAHGGLRFTASAHLWHAEDAVEFALAWGQRKHYMVVNSKCVDILAEAQPDDIDQYGRMWLTATLGVDEVKGWFISKGGRL</sequence>
<evidence type="ECO:0000256" key="1">
    <source>
        <dbReference type="ARBA" id="ARBA00022723"/>
    </source>
</evidence>
<keyword evidence="3" id="KW-0805">Transcription regulation</keyword>
<keyword evidence="2" id="KW-0862">Zinc</keyword>
<dbReference type="Gene3D" id="4.10.240.10">
    <property type="entry name" value="Zn(2)-C6 fungal-type DNA-binding domain"/>
    <property type="match status" value="1"/>
</dbReference>
<gene>
    <name evidence="8" type="ORF">B0H64DRAFT_424156</name>
</gene>
<keyword evidence="4" id="KW-0804">Transcription</keyword>
<organism evidence="8 9">
    <name type="scientific">Chaetomium fimeti</name>
    <dbReference type="NCBI Taxonomy" id="1854472"/>
    <lineage>
        <taxon>Eukaryota</taxon>
        <taxon>Fungi</taxon>
        <taxon>Dikarya</taxon>
        <taxon>Ascomycota</taxon>
        <taxon>Pezizomycotina</taxon>
        <taxon>Sordariomycetes</taxon>
        <taxon>Sordariomycetidae</taxon>
        <taxon>Sordariales</taxon>
        <taxon>Chaetomiaceae</taxon>
        <taxon>Chaetomium</taxon>
    </lineage>
</organism>
<evidence type="ECO:0000259" key="7">
    <source>
        <dbReference type="PROSITE" id="PS50048"/>
    </source>
</evidence>
<name>A0AAE0LS26_9PEZI</name>